<keyword evidence="2" id="KW-1015">Disulfide bond</keyword>
<dbReference type="AlphaFoldDB" id="A0A8J4XTR3"/>
<evidence type="ECO:0000256" key="1">
    <source>
        <dbReference type="ARBA" id="ARBA00022729"/>
    </source>
</evidence>
<dbReference type="OrthoDB" id="5950222at2759"/>
<keyword evidence="1" id="KW-0732">Signal</keyword>
<dbReference type="InterPro" id="IPR013783">
    <property type="entry name" value="Ig-like_fold"/>
</dbReference>
<evidence type="ECO:0000256" key="3">
    <source>
        <dbReference type="ARBA" id="ARBA00023319"/>
    </source>
</evidence>
<dbReference type="Pfam" id="PF07679">
    <property type="entry name" value="I-set"/>
    <property type="match status" value="1"/>
</dbReference>
<dbReference type="SUPFAM" id="SSF48726">
    <property type="entry name" value="Immunoglobulin"/>
    <property type="match status" value="3"/>
</dbReference>
<accession>A0A8J4XTR3</accession>
<dbReference type="PROSITE" id="PS50835">
    <property type="entry name" value="IG_LIKE"/>
    <property type="match status" value="2"/>
</dbReference>
<comment type="caution">
    <text evidence="5">The sequence shown here is derived from an EMBL/GenBank/DDBJ whole genome shotgun (WGS) entry which is preliminary data.</text>
</comment>
<dbReference type="PANTHER" id="PTHR45080:SF8">
    <property type="entry name" value="IG-LIKE DOMAIN-CONTAINING PROTEIN"/>
    <property type="match status" value="1"/>
</dbReference>
<evidence type="ECO:0000313" key="5">
    <source>
        <dbReference type="EMBL" id="KAG0713545.1"/>
    </source>
</evidence>
<reference evidence="5" key="1">
    <citation type="submission" date="2020-07" db="EMBL/GenBank/DDBJ databases">
        <title>The High-quality genome of the commercially important snow crab, Chionoecetes opilio.</title>
        <authorList>
            <person name="Jeong J.-H."/>
            <person name="Ryu S."/>
        </authorList>
    </citation>
    <scope>NUCLEOTIDE SEQUENCE</scope>
    <source>
        <strain evidence="5">MADBK_172401_WGS</strain>
        <tissue evidence="5">Digestive gland</tissue>
    </source>
</reference>
<protein>
    <submittedName>
        <fullName evidence="5">Papilin</fullName>
    </submittedName>
</protein>
<sequence length="316" mass="35436">MHRFLFVQINTESSSSRFRLLPEGSLQVVNTERSDTGRYTCEASNGVGSSDRRTAQLTVTDPKHREVEVVPWNPKTPLASLGNKISLYCRAVGWPRPKVTWWRGSKMLPFVSEGFKQFRDGSLTIRVVTVRRLGPYTCQSYNGYGRAASQTIILHALGPVYNTLASDKDFLQYIVDPPKAPSVSPSVTHATTTLFPAVRPGHRPYWPSYYSPSLPTTTEAPVTRKFIVPVRAVIRPNTTDFSPHSTIHIPCEVHGVPEPKVTWFKEDNQITSSRKYAIEGTFSLSSFNKFWKGGEFLPQPYLETANNDHVGIPVPL</sequence>
<dbReference type="SMART" id="SM00408">
    <property type="entry name" value="IGc2"/>
    <property type="match status" value="1"/>
</dbReference>
<evidence type="ECO:0000313" key="6">
    <source>
        <dbReference type="Proteomes" id="UP000770661"/>
    </source>
</evidence>
<dbReference type="InterPro" id="IPR007110">
    <property type="entry name" value="Ig-like_dom"/>
</dbReference>
<evidence type="ECO:0000259" key="4">
    <source>
        <dbReference type="PROSITE" id="PS50835"/>
    </source>
</evidence>
<dbReference type="InterPro" id="IPR036179">
    <property type="entry name" value="Ig-like_dom_sf"/>
</dbReference>
<dbReference type="PANTHER" id="PTHR45080">
    <property type="entry name" value="CONTACTIN 5"/>
    <property type="match status" value="1"/>
</dbReference>
<dbReference type="InterPro" id="IPR050958">
    <property type="entry name" value="Cell_Adh-Cytoskel_Orgn"/>
</dbReference>
<dbReference type="Gene3D" id="2.60.40.10">
    <property type="entry name" value="Immunoglobulins"/>
    <property type="match status" value="3"/>
</dbReference>
<dbReference type="InterPro" id="IPR003599">
    <property type="entry name" value="Ig_sub"/>
</dbReference>
<name>A0A8J4XTR3_CHIOP</name>
<feature type="domain" description="Ig-like" evidence="4">
    <location>
        <begin position="62"/>
        <end position="154"/>
    </location>
</feature>
<dbReference type="InterPro" id="IPR003598">
    <property type="entry name" value="Ig_sub2"/>
</dbReference>
<dbReference type="EMBL" id="JACEEZ010021367">
    <property type="protein sequence ID" value="KAG0713545.1"/>
    <property type="molecule type" value="Genomic_DNA"/>
</dbReference>
<organism evidence="5 6">
    <name type="scientific">Chionoecetes opilio</name>
    <name type="common">Atlantic snow crab</name>
    <name type="synonym">Cancer opilio</name>
    <dbReference type="NCBI Taxonomy" id="41210"/>
    <lineage>
        <taxon>Eukaryota</taxon>
        <taxon>Metazoa</taxon>
        <taxon>Ecdysozoa</taxon>
        <taxon>Arthropoda</taxon>
        <taxon>Crustacea</taxon>
        <taxon>Multicrustacea</taxon>
        <taxon>Malacostraca</taxon>
        <taxon>Eumalacostraca</taxon>
        <taxon>Eucarida</taxon>
        <taxon>Decapoda</taxon>
        <taxon>Pleocyemata</taxon>
        <taxon>Brachyura</taxon>
        <taxon>Eubrachyura</taxon>
        <taxon>Majoidea</taxon>
        <taxon>Majidae</taxon>
        <taxon>Chionoecetes</taxon>
    </lineage>
</organism>
<dbReference type="Proteomes" id="UP000770661">
    <property type="component" value="Unassembled WGS sequence"/>
</dbReference>
<dbReference type="SMART" id="SM00409">
    <property type="entry name" value="IG"/>
    <property type="match status" value="2"/>
</dbReference>
<dbReference type="Pfam" id="PF13927">
    <property type="entry name" value="Ig_3"/>
    <property type="match status" value="1"/>
</dbReference>
<proteinExistence type="predicted"/>
<dbReference type="GO" id="GO:0007156">
    <property type="term" value="P:homophilic cell adhesion via plasma membrane adhesion molecules"/>
    <property type="evidence" value="ECO:0007669"/>
    <property type="project" value="TreeGrafter"/>
</dbReference>
<dbReference type="GO" id="GO:0005886">
    <property type="term" value="C:plasma membrane"/>
    <property type="evidence" value="ECO:0007669"/>
    <property type="project" value="TreeGrafter"/>
</dbReference>
<feature type="domain" description="Ig-like" evidence="4">
    <location>
        <begin position="215"/>
        <end position="296"/>
    </location>
</feature>
<keyword evidence="6" id="KW-1185">Reference proteome</keyword>
<gene>
    <name evidence="5" type="primary">Ppn_5</name>
    <name evidence="5" type="ORF">GWK47_016007</name>
</gene>
<evidence type="ECO:0000256" key="2">
    <source>
        <dbReference type="ARBA" id="ARBA00023157"/>
    </source>
</evidence>
<keyword evidence="3" id="KW-0393">Immunoglobulin domain</keyword>
<dbReference type="InterPro" id="IPR013098">
    <property type="entry name" value="Ig_I-set"/>
</dbReference>